<name>M5DMQ7_9GAMM</name>
<organism evidence="1 2">
    <name type="scientific">Thalassolituus oleivorans MIL-1</name>
    <dbReference type="NCBI Taxonomy" id="1298593"/>
    <lineage>
        <taxon>Bacteria</taxon>
        <taxon>Pseudomonadati</taxon>
        <taxon>Pseudomonadota</taxon>
        <taxon>Gammaproteobacteria</taxon>
        <taxon>Oceanospirillales</taxon>
        <taxon>Oceanospirillaceae</taxon>
        <taxon>Thalassolituus</taxon>
    </lineage>
</organism>
<evidence type="ECO:0000313" key="2">
    <source>
        <dbReference type="Proteomes" id="UP000011866"/>
    </source>
</evidence>
<gene>
    <name evidence="1" type="ORF">TOL_0752</name>
</gene>
<protein>
    <submittedName>
        <fullName evidence="1">Uncharacterized protein</fullName>
    </submittedName>
</protein>
<reference evidence="1 2" key="1">
    <citation type="journal article" date="2013" name="Genome Announc.">
        <title>Genome Sequence of Thalassolituus oleivorans MIL-1 (DSM 14913T).</title>
        <authorList>
            <person name="Golyshin P.N."/>
            <person name="Werner J."/>
            <person name="Chernikova T.N."/>
            <person name="Tran H."/>
            <person name="Ferrer M."/>
            <person name="Yakimov M.M."/>
            <person name="Teeling H."/>
            <person name="Golyshina O.V."/>
        </authorList>
    </citation>
    <scope>NUCLEOTIDE SEQUENCE [LARGE SCALE GENOMIC DNA]</scope>
    <source>
        <strain evidence="1 2">MIL-1</strain>
    </source>
</reference>
<dbReference type="KEGG" id="tol:TOL_0752"/>
<keyword evidence="2" id="KW-1185">Reference proteome</keyword>
<dbReference type="Proteomes" id="UP000011866">
    <property type="component" value="Chromosome"/>
</dbReference>
<sequence length="66" mass="7165">MLLVIWIVTGIGAQLSEGHKKAATGAAFLTRSGELLFHALRLEVFIVGAVEVDDLVVANFNDSRRQ</sequence>
<dbReference type="HOGENOM" id="CLU_2829837_0_0_6"/>
<accession>M5DMQ7</accession>
<evidence type="ECO:0000313" key="1">
    <source>
        <dbReference type="EMBL" id="CCU71190.1"/>
    </source>
</evidence>
<dbReference type="EMBL" id="HF680312">
    <property type="protein sequence ID" value="CCU71190.1"/>
    <property type="molecule type" value="Genomic_DNA"/>
</dbReference>
<dbReference type="AlphaFoldDB" id="M5DMQ7"/>
<proteinExistence type="predicted"/>